<protein>
    <submittedName>
        <fullName evidence="1">Uncharacterized protein</fullName>
    </submittedName>
</protein>
<comment type="caution">
    <text evidence="1">The sequence shown here is derived from an EMBL/GenBank/DDBJ whole genome shotgun (WGS) entry which is preliminary data.</text>
</comment>
<dbReference type="EMBL" id="CAJOBD010014197">
    <property type="protein sequence ID" value="CAF4197623.1"/>
    <property type="molecule type" value="Genomic_DNA"/>
</dbReference>
<reference evidence="1" key="1">
    <citation type="submission" date="2021-02" db="EMBL/GenBank/DDBJ databases">
        <authorList>
            <person name="Nowell W R."/>
        </authorList>
    </citation>
    <scope>NUCLEOTIDE SEQUENCE</scope>
</reference>
<dbReference type="Proteomes" id="UP000663836">
    <property type="component" value="Unassembled WGS sequence"/>
</dbReference>
<accession>A0A820BEF5</accession>
<proteinExistence type="predicted"/>
<evidence type="ECO:0000313" key="2">
    <source>
        <dbReference type="Proteomes" id="UP000663836"/>
    </source>
</evidence>
<gene>
    <name evidence="1" type="ORF">JBS370_LOCUS36356</name>
</gene>
<organism evidence="1 2">
    <name type="scientific">Rotaria sordida</name>
    <dbReference type="NCBI Taxonomy" id="392033"/>
    <lineage>
        <taxon>Eukaryota</taxon>
        <taxon>Metazoa</taxon>
        <taxon>Spiralia</taxon>
        <taxon>Gnathifera</taxon>
        <taxon>Rotifera</taxon>
        <taxon>Eurotatoria</taxon>
        <taxon>Bdelloidea</taxon>
        <taxon>Philodinida</taxon>
        <taxon>Philodinidae</taxon>
        <taxon>Rotaria</taxon>
    </lineage>
</organism>
<evidence type="ECO:0000313" key="1">
    <source>
        <dbReference type="EMBL" id="CAF4197623.1"/>
    </source>
</evidence>
<name>A0A820BEF5_9BILA</name>
<sequence length="24" mass="2849">MISISADFTAILWEIRYESACNEW</sequence>
<feature type="non-terminal residue" evidence="1">
    <location>
        <position position="24"/>
    </location>
</feature>
<dbReference type="AlphaFoldDB" id="A0A820BEF5"/>